<evidence type="ECO:0000256" key="1">
    <source>
        <dbReference type="SAM" id="Coils"/>
    </source>
</evidence>
<gene>
    <name evidence="4" type="ORF">BATDEDRAFT_25242</name>
</gene>
<protein>
    <recommendedName>
        <fullName evidence="6">DUF4200 domain-containing protein</fullName>
    </recommendedName>
</protein>
<dbReference type="HOGENOM" id="CLU_069166_0_0_1"/>
<evidence type="ECO:0000256" key="3">
    <source>
        <dbReference type="SAM" id="SignalP"/>
    </source>
</evidence>
<evidence type="ECO:0000256" key="2">
    <source>
        <dbReference type="SAM" id="MobiDB-lite"/>
    </source>
</evidence>
<keyword evidence="3" id="KW-0732">Signal</keyword>
<name>F4P3S6_BATDJ</name>
<dbReference type="RefSeq" id="XP_006679066.1">
    <property type="nucleotide sequence ID" value="XM_006679003.1"/>
</dbReference>
<feature type="region of interest" description="Disordered" evidence="2">
    <location>
        <begin position="258"/>
        <end position="289"/>
    </location>
</feature>
<sequence>MKLSAAALTSILLVCSVTVASPVTPSTTASTEHSLSTTLSTATTSTEYSLSTTPPTDAINIRYISMQVVDPDATHTFELDTFTVENQNLIRNYCKKYILYIKAMEIRDSKRDMVTTQERYVAQLRVEYQQLIRRFYKKSNGSKYKSALDGLRIELENLNSELVSLEKQKYMLESEYDTALSRMRRVERKIALLFFERFTRALTVRFHVNFGLSSITISLGYELYELITRQSTEFAIESANEIQSSSQQEVQNLPPSYESAMQNHEQHEVDSEDSENQPPSYDEVLDNPENFPKILENSDIATLSAEPLTEEPSSEETHIPIAQPVRETSSLGWLFQYVETLLNLKVRQPRRDDPPN</sequence>
<proteinExistence type="predicted"/>
<keyword evidence="5" id="KW-1185">Reference proteome</keyword>
<evidence type="ECO:0008006" key="6">
    <source>
        <dbReference type="Google" id="ProtNLM"/>
    </source>
</evidence>
<evidence type="ECO:0000313" key="4">
    <source>
        <dbReference type="EMBL" id="EGF80561.1"/>
    </source>
</evidence>
<dbReference type="Proteomes" id="UP000007241">
    <property type="component" value="Unassembled WGS sequence"/>
</dbReference>
<reference evidence="4 5" key="1">
    <citation type="submission" date="2009-12" db="EMBL/GenBank/DDBJ databases">
        <title>The draft genome of Batrachochytrium dendrobatidis.</title>
        <authorList>
            <consortium name="US DOE Joint Genome Institute (JGI-PGF)"/>
            <person name="Kuo A."/>
            <person name="Salamov A."/>
            <person name="Schmutz J."/>
            <person name="Lucas S."/>
            <person name="Pitluck S."/>
            <person name="Rosenblum E."/>
            <person name="Stajich J."/>
            <person name="Eisen M."/>
            <person name="Grigoriev I.V."/>
        </authorList>
    </citation>
    <scope>NUCLEOTIDE SEQUENCE [LARGE SCALE GENOMIC DNA]</scope>
    <source>
        <strain evidence="5">JAM81 / FGSC 10211</strain>
    </source>
</reference>
<dbReference type="AlphaFoldDB" id="F4P3S6"/>
<dbReference type="EMBL" id="GL882884">
    <property type="protein sequence ID" value="EGF80561.1"/>
    <property type="molecule type" value="Genomic_DNA"/>
</dbReference>
<feature type="signal peptide" evidence="3">
    <location>
        <begin position="1"/>
        <end position="20"/>
    </location>
</feature>
<dbReference type="GeneID" id="18238737"/>
<feature type="coiled-coil region" evidence="1">
    <location>
        <begin position="141"/>
        <end position="175"/>
    </location>
</feature>
<dbReference type="InParanoid" id="F4P3S6"/>
<keyword evidence="1" id="KW-0175">Coiled coil</keyword>
<feature type="chain" id="PRO_5003312731" description="DUF4200 domain-containing protein" evidence="3">
    <location>
        <begin position="21"/>
        <end position="356"/>
    </location>
</feature>
<organism evidence="4 5">
    <name type="scientific">Batrachochytrium dendrobatidis (strain JAM81 / FGSC 10211)</name>
    <name type="common">Frog chytrid fungus</name>
    <dbReference type="NCBI Taxonomy" id="684364"/>
    <lineage>
        <taxon>Eukaryota</taxon>
        <taxon>Fungi</taxon>
        <taxon>Fungi incertae sedis</taxon>
        <taxon>Chytridiomycota</taxon>
        <taxon>Chytridiomycota incertae sedis</taxon>
        <taxon>Chytridiomycetes</taxon>
        <taxon>Rhizophydiales</taxon>
        <taxon>Rhizophydiales incertae sedis</taxon>
        <taxon>Batrachochytrium</taxon>
    </lineage>
</organism>
<evidence type="ECO:0000313" key="5">
    <source>
        <dbReference type="Proteomes" id="UP000007241"/>
    </source>
</evidence>
<accession>F4P3S6</accession>